<dbReference type="GO" id="GO:0003700">
    <property type="term" value="F:DNA-binding transcription factor activity"/>
    <property type="evidence" value="ECO:0007669"/>
    <property type="project" value="InterPro"/>
</dbReference>
<name>A0A839ZA38_9HYPH</name>
<feature type="domain" description="HTH araC/xylS-type" evidence="5">
    <location>
        <begin position="208"/>
        <end position="309"/>
    </location>
</feature>
<dbReference type="InterPro" id="IPR009057">
    <property type="entry name" value="Homeodomain-like_sf"/>
</dbReference>
<dbReference type="Pfam" id="PF03069">
    <property type="entry name" value="FmdA_AmdA"/>
    <property type="match status" value="2"/>
</dbReference>
<evidence type="ECO:0000313" key="6">
    <source>
        <dbReference type="EMBL" id="MBB3771587.1"/>
    </source>
</evidence>
<feature type="region of interest" description="Disordered" evidence="4">
    <location>
        <begin position="337"/>
        <end position="361"/>
    </location>
</feature>
<dbReference type="PANTHER" id="PTHR31891">
    <property type="entry name" value="FORMAMIDASE C869.04-RELATED"/>
    <property type="match status" value="1"/>
</dbReference>
<dbReference type="SUPFAM" id="SSF141130">
    <property type="entry name" value="Acetamidase/Formamidase-like"/>
    <property type="match status" value="1"/>
</dbReference>
<evidence type="ECO:0000256" key="3">
    <source>
        <dbReference type="ARBA" id="ARBA00023163"/>
    </source>
</evidence>
<dbReference type="PANTHER" id="PTHR31891:SF1">
    <property type="entry name" value="FORMAMIDASE C869.04-RELATED"/>
    <property type="match status" value="1"/>
</dbReference>
<dbReference type="GO" id="GO:0016811">
    <property type="term" value="F:hydrolase activity, acting on carbon-nitrogen (but not peptide) bonds, in linear amides"/>
    <property type="evidence" value="ECO:0007669"/>
    <property type="project" value="InterPro"/>
</dbReference>
<dbReference type="InterPro" id="IPR020449">
    <property type="entry name" value="Tscrpt_reg_AraC-type_HTH"/>
</dbReference>
<proteinExistence type="predicted"/>
<keyword evidence="1" id="KW-0805">Transcription regulation</keyword>
<evidence type="ECO:0000256" key="4">
    <source>
        <dbReference type="SAM" id="MobiDB-lite"/>
    </source>
</evidence>
<keyword evidence="3" id="KW-0804">Transcription</keyword>
<protein>
    <submittedName>
        <fullName evidence="6">Acetamidase/formamidase/AraC-like DNA-binding protein</fullName>
    </submittedName>
</protein>
<dbReference type="GO" id="GO:0043565">
    <property type="term" value="F:sequence-specific DNA binding"/>
    <property type="evidence" value="ECO:0007669"/>
    <property type="project" value="InterPro"/>
</dbReference>
<accession>A0A839ZA38</accession>
<evidence type="ECO:0000256" key="2">
    <source>
        <dbReference type="ARBA" id="ARBA00023125"/>
    </source>
</evidence>
<keyword evidence="2 6" id="KW-0238">DNA-binding</keyword>
<dbReference type="Gene3D" id="2.60.120.580">
    <property type="entry name" value="Acetamidase/Formamidase-like domains"/>
    <property type="match status" value="2"/>
</dbReference>
<dbReference type="Pfam" id="PF12833">
    <property type="entry name" value="HTH_18"/>
    <property type="match status" value="1"/>
</dbReference>
<evidence type="ECO:0000259" key="5">
    <source>
        <dbReference type="PROSITE" id="PS01124"/>
    </source>
</evidence>
<dbReference type="SUPFAM" id="SSF46689">
    <property type="entry name" value="Homeodomain-like"/>
    <property type="match status" value="1"/>
</dbReference>
<sequence length="779" mass="84835">MSAQPFTSESYSGDVRERAWQDVLRGFGLECLGSRSGAPVQATALWRLSSAGVRLGRVSADAPILRSLPARGGLPLLVLPVDSSAVLTVGDEQQIVRAGQIILAPRESDWQLQFQRGLRAIVLSVVPEAFRGRKAPSLAACPPRVFAAEGLAGILAGTTGAAVGALDRLSDPEWEAVAQSVAELLLQLSAELVTTTADPSSSRAALLQRLYAIIERSIGREDISVAEVAQAEGISERYVQKLFESTGESFSHYVRERRLQRAWHDLANAAEAAVPISEIAYRYGFSDSAHFSRLFRERFGLPPRELRRREATRDSQATLPNGQRGWPQEALAQLRARQTRADPDTRRIVAPGGAARPERTPQAPMRHYLPVNAQNIHWGYFSRSLKPLIEIASGDIVTIETLTQHASDDPERMIEGDPGAESVFHWTSGSKAVDRRGAGPLDASVFGRGAGEGFGVHICTGPIAVRDAQPGDVLEVRILDIEPRPSCHPDHAGRVFGSSVAAWWGFHYSEFLDEPHPRETVTIYEIFTATDEPHARAIHSYRWEPQTDPSGTRHALYDYPGVLVKPETILPRRNVLEGVRIPLRPHFGVIAVAPREAELVDSVPPAYFGGNLDNWRLGKGAAVYLPVSVPGALLSVGDPHAAQGDGELSGTAIECSMTGTFRVVLHKKADIAGTVLADLTYPLIETPESWVLTGFSHPNYLAEFGANGQSEVYAKSSLDLAMRDAFRKVRRFLMTTKGLSEDEAIALMSAAVDFGITQVVDGNWGVHAILSKRLFPDRA</sequence>
<organism evidence="6 7">
    <name type="scientific">Ancylobacter tetraedralis</name>
    <dbReference type="NCBI Taxonomy" id="217068"/>
    <lineage>
        <taxon>Bacteria</taxon>
        <taxon>Pseudomonadati</taxon>
        <taxon>Pseudomonadota</taxon>
        <taxon>Alphaproteobacteria</taxon>
        <taxon>Hyphomicrobiales</taxon>
        <taxon>Xanthobacteraceae</taxon>
        <taxon>Ancylobacter</taxon>
    </lineage>
</organism>
<dbReference type="PROSITE" id="PS01124">
    <property type="entry name" value="HTH_ARAC_FAMILY_2"/>
    <property type="match status" value="1"/>
</dbReference>
<dbReference type="AlphaFoldDB" id="A0A839ZA38"/>
<evidence type="ECO:0000256" key="1">
    <source>
        <dbReference type="ARBA" id="ARBA00023015"/>
    </source>
</evidence>
<dbReference type="Gene3D" id="3.10.28.20">
    <property type="entry name" value="Acetamidase/Formamidase-like domains"/>
    <property type="match status" value="1"/>
</dbReference>
<reference evidence="6 7" key="1">
    <citation type="submission" date="2020-08" db="EMBL/GenBank/DDBJ databases">
        <title>Genomic Encyclopedia of Type Strains, Phase IV (KMG-IV): sequencing the most valuable type-strain genomes for metagenomic binning, comparative biology and taxonomic classification.</title>
        <authorList>
            <person name="Goeker M."/>
        </authorList>
    </citation>
    <scope>NUCLEOTIDE SEQUENCE [LARGE SCALE GENOMIC DNA]</scope>
    <source>
        <strain evidence="6 7">DSM 5895</strain>
    </source>
</reference>
<comment type="caution">
    <text evidence="6">The sequence shown here is derived from an EMBL/GenBank/DDBJ whole genome shotgun (WGS) entry which is preliminary data.</text>
</comment>
<feature type="region of interest" description="Disordered" evidence="4">
    <location>
        <begin position="306"/>
        <end position="325"/>
    </location>
</feature>
<dbReference type="PRINTS" id="PR00032">
    <property type="entry name" value="HTHARAC"/>
</dbReference>
<dbReference type="SMART" id="SM00342">
    <property type="entry name" value="HTH_ARAC"/>
    <property type="match status" value="1"/>
</dbReference>
<dbReference type="RefSeq" id="WP_183189744.1">
    <property type="nucleotide sequence ID" value="NZ_JACICD010000003.1"/>
</dbReference>
<keyword evidence="7" id="KW-1185">Reference proteome</keyword>
<evidence type="ECO:0000313" key="7">
    <source>
        <dbReference type="Proteomes" id="UP000533469"/>
    </source>
</evidence>
<dbReference type="InterPro" id="IPR004304">
    <property type="entry name" value="FmdA_AmdA"/>
</dbReference>
<dbReference type="EMBL" id="JACICD010000003">
    <property type="protein sequence ID" value="MBB3771587.1"/>
    <property type="molecule type" value="Genomic_DNA"/>
</dbReference>
<dbReference type="InterPro" id="IPR018060">
    <property type="entry name" value="HTH_AraC"/>
</dbReference>
<gene>
    <name evidence="6" type="ORF">FHS55_002186</name>
</gene>
<dbReference type="Proteomes" id="UP000533469">
    <property type="component" value="Unassembled WGS sequence"/>
</dbReference>
<dbReference type="Gene3D" id="1.10.10.60">
    <property type="entry name" value="Homeodomain-like"/>
    <property type="match status" value="1"/>
</dbReference>